<gene>
    <name evidence="4" type="ORF">ASPTUDRAFT_176821</name>
</gene>
<dbReference type="GO" id="GO:0006089">
    <property type="term" value="P:lactate metabolic process"/>
    <property type="evidence" value="ECO:0007669"/>
    <property type="project" value="TreeGrafter"/>
</dbReference>
<dbReference type="GO" id="GO:0004459">
    <property type="term" value="F:L-lactate dehydrogenase (NAD+) activity"/>
    <property type="evidence" value="ECO:0007669"/>
    <property type="project" value="TreeGrafter"/>
</dbReference>
<evidence type="ECO:0000313" key="4">
    <source>
        <dbReference type="EMBL" id="OJI80914.1"/>
    </source>
</evidence>
<feature type="domain" description="Lactate/malate dehydrogenase N-terminal" evidence="3">
    <location>
        <begin position="4"/>
        <end position="141"/>
    </location>
</feature>
<keyword evidence="1" id="KW-0560">Oxidoreductase</keyword>
<keyword evidence="2" id="KW-0520">NAD</keyword>
<proteinExistence type="predicted"/>
<sequence length="207" mass="22560">MATIALIGLDSVGASTALSLIRREIQATLLLVDIDTELQDAQVRDLSDAALFYESVTKVQAATHREASQADVVIITEGMKPTPGEDIYELVYFKTTVLKSILKEMMPINPNTVILVVANPVDLLTTLAQDITRLPKERVIGVGTCLDTLRLQEEVSSFLGGTTEETVVCVVGYGIIRARLLGDRLPEGEMGFQTRRGSTRRKISRAG</sequence>
<evidence type="ECO:0000313" key="5">
    <source>
        <dbReference type="Proteomes" id="UP000184304"/>
    </source>
</evidence>
<dbReference type="Pfam" id="PF00056">
    <property type="entry name" value="Ldh_1_N"/>
    <property type="match status" value="1"/>
</dbReference>
<evidence type="ECO:0000256" key="2">
    <source>
        <dbReference type="ARBA" id="ARBA00023027"/>
    </source>
</evidence>
<dbReference type="AlphaFoldDB" id="A0A1L9MVD4"/>
<keyword evidence="5" id="KW-1185">Reference proteome</keyword>
<accession>A0A1L9MVD4</accession>
<dbReference type="OrthoDB" id="6270329at2759"/>
<name>A0A1L9MVD4_ASPTC</name>
<protein>
    <recommendedName>
        <fullName evidence="3">Lactate/malate dehydrogenase N-terminal domain-containing protein</fullName>
    </recommendedName>
</protein>
<evidence type="ECO:0000259" key="3">
    <source>
        <dbReference type="Pfam" id="PF00056"/>
    </source>
</evidence>
<reference evidence="5" key="1">
    <citation type="journal article" date="2017" name="Genome Biol.">
        <title>Comparative genomics reveals high biological diversity and specific adaptations in the industrially and medically important fungal genus Aspergillus.</title>
        <authorList>
            <person name="de Vries R.P."/>
            <person name="Riley R."/>
            <person name="Wiebenga A."/>
            <person name="Aguilar-Osorio G."/>
            <person name="Amillis S."/>
            <person name="Uchima C.A."/>
            <person name="Anderluh G."/>
            <person name="Asadollahi M."/>
            <person name="Askin M."/>
            <person name="Barry K."/>
            <person name="Battaglia E."/>
            <person name="Bayram O."/>
            <person name="Benocci T."/>
            <person name="Braus-Stromeyer S.A."/>
            <person name="Caldana C."/>
            <person name="Canovas D."/>
            <person name="Cerqueira G.C."/>
            <person name="Chen F."/>
            <person name="Chen W."/>
            <person name="Choi C."/>
            <person name="Clum A."/>
            <person name="Dos Santos R.A."/>
            <person name="Damasio A.R."/>
            <person name="Diallinas G."/>
            <person name="Emri T."/>
            <person name="Fekete E."/>
            <person name="Flipphi M."/>
            <person name="Freyberg S."/>
            <person name="Gallo A."/>
            <person name="Gournas C."/>
            <person name="Habgood R."/>
            <person name="Hainaut M."/>
            <person name="Harispe M.L."/>
            <person name="Henrissat B."/>
            <person name="Hilden K.S."/>
            <person name="Hope R."/>
            <person name="Hossain A."/>
            <person name="Karabika E."/>
            <person name="Karaffa L."/>
            <person name="Karanyi Z."/>
            <person name="Krasevec N."/>
            <person name="Kuo A."/>
            <person name="Kusch H."/>
            <person name="LaButti K."/>
            <person name="Lagendijk E.L."/>
            <person name="Lapidus A."/>
            <person name="Levasseur A."/>
            <person name="Lindquist E."/>
            <person name="Lipzen A."/>
            <person name="Logrieco A.F."/>
            <person name="MacCabe A."/>
            <person name="Maekelae M.R."/>
            <person name="Malavazi I."/>
            <person name="Melin P."/>
            <person name="Meyer V."/>
            <person name="Mielnichuk N."/>
            <person name="Miskei M."/>
            <person name="Molnar A.P."/>
            <person name="Mule G."/>
            <person name="Ngan C.Y."/>
            <person name="Orejas M."/>
            <person name="Orosz E."/>
            <person name="Ouedraogo J.P."/>
            <person name="Overkamp K.M."/>
            <person name="Park H.-S."/>
            <person name="Perrone G."/>
            <person name="Piumi F."/>
            <person name="Punt P.J."/>
            <person name="Ram A.F."/>
            <person name="Ramon A."/>
            <person name="Rauscher S."/>
            <person name="Record E."/>
            <person name="Riano-Pachon D.M."/>
            <person name="Robert V."/>
            <person name="Roehrig J."/>
            <person name="Ruller R."/>
            <person name="Salamov A."/>
            <person name="Salih N.S."/>
            <person name="Samson R.A."/>
            <person name="Sandor E."/>
            <person name="Sanguinetti M."/>
            <person name="Schuetze T."/>
            <person name="Sepcic K."/>
            <person name="Shelest E."/>
            <person name="Sherlock G."/>
            <person name="Sophianopoulou V."/>
            <person name="Squina F.M."/>
            <person name="Sun H."/>
            <person name="Susca A."/>
            <person name="Todd R.B."/>
            <person name="Tsang A."/>
            <person name="Unkles S.E."/>
            <person name="van de Wiele N."/>
            <person name="van Rossen-Uffink D."/>
            <person name="Oliveira J.V."/>
            <person name="Vesth T.C."/>
            <person name="Visser J."/>
            <person name="Yu J.-H."/>
            <person name="Zhou M."/>
            <person name="Andersen M.R."/>
            <person name="Archer D.B."/>
            <person name="Baker S.E."/>
            <person name="Benoit I."/>
            <person name="Brakhage A.A."/>
            <person name="Braus G.H."/>
            <person name="Fischer R."/>
            <person name="Frisvad J.C."/>
            <person name="Goldman G.H."/>
            <person name="Houbraken J."/>
            <person name="Oakley B."/>
            <person name="Pocsi I."/>
            <person name="Scazzocchio C."/>
            <person name="Seiboth B."/>
            <person name="vanKuyk P.A."/>
            <person name="Wortman J."/>
            <person name="Dyer P.S."/>
            <person name="Grigoriev I.V."/>
        </authorList>
    </citation>
    <scope>NUCLEOTIDE SEQUENCE [LARGE SCALE GENOMIC DNA]</scope>
    <source>
        <strain evidence="5">CBS 134.48</strain>
    </source>
</reference>
<dbReference type="EMBL" id="KV878206">
    <property type="protein sequence ID" value="OJI80914.1"/>
    <property type="molecule type" value="Genomic_DNA"/>
</dbReference>
<evidence type="ECO:0000256" key="1">
    <source>
        <dbReference type="ARBA" id="ARBA00023002"/>
    </source>
</evidence>
<dbReference type="InterPro" id="IPR036291">
    <property type="entry name" value="NAD(P)-bd_dom_sf"/>
</dbReference>
<dbReference type="VEuPathDB" id="FungiDB:ASPTUDRAFT_176821"/>
<dbReference type="OMA" id="THHEARE"/>
<dbReference type="SUPFAM" id="SSF51735">
    <property type="entry name" value="NAD(P)-binding Rossmann-fold domains"/>
    <property type="match status" value="1"/>
</dbReference>
<dbReference type="Gene3D" id="3.40.50.720">
    <property type="entry name" value="NAD(P)-binding Rossmann-like Domain"/>
    <property type="match status" value="1"/>
</dbReference>
<dbReference type="InterPro" id="IPR001236">
    <property type="entry name" value="Lactate/malate_DH_N"/>
</dbReference>
<dbReference type="PANTHER" id="PTHR43128:SF16">
    <property type="entry name" value="L-LACTATE DEHYDROGENASE"/>
    <property type="match status" value="1"/>
</dbReference>
<organism evidence="4 5">
    <name type="scientific">Aspergillus tubingensis (strain CBS 134.48)</name>
    <dbReference type="NCBI Taxonomy" id="767770"/>
    <lineage>
        <taxon>Eukaryota</taxon>
        <taxon>Fungi</taxon>
        <taxon>Dikarya</taxon>
        <taxon>Ascomycota</taxon>
        <taxon>Pezizomycotina</taxon>
        <taxon>Eurotiomycetes</taxon>
        <taxon>Eurotiomycetidae</taxon>
        <taxon>Eurotiales</taxon>
        <taxon>Aspergillaceae</taxon>
        <taxon>Aspergillus</taxon>
        <taxon>Aspergillus subgen. Circumdati</taxon>
    </lineage>
</organism>
<dbReference type="PRINTS" id="PR00086">
    <property type="entry name" value="LLDHDRGNASE"/>
</dbReference>
<dbReference type="PANTHER" id="PTHR43128">
    <property type="entry name" value="L-2-HYDROXYCARBOXYLATE DEHYDROGENASE (NAD(P)(+))"/>
    <property type="match status" value="1"/>
</dbReference>
<dbReference type="STRING" id="767770.A0A1L9MVD4"/>
<dbReference type="InterPro" id="IPR001557">
    <property type="entry name" value="L-lactate/malate_DH"/>
</dbReference>
<dbReference type="Proteomes" id="UP000184304">
    <property type="component" value="Unassembled WGS sequence"/>
</dbReference>